<keyword evidence="5" id="KW-1185">Reference proteome</keyword>
<dbReference type="InterPro" id="IPR016181">
    <property type="entry name" value="Acyl_CoA_acyltransferase"/>
</dbReference>
<reference evidence="4 5" key="1">
    <citation type="submission" date="2018-03" db="EMBL/GenBank/DDBJ databases">
        <title>Rhodobacter veldkampii.</title>
        <authorList>
            <person name="Meyer T.E."/>
            <person name="Miller S."/>
            <person name="Lodha T."/>
            <person name="Gandham S."/>
            <person name="Chintalapati S."/>
            <person name="Chintalapati V.R."/>
        </authorList>
    </citation>
    <scope>NUCLEOTIDE SEQUENCE [LARGE SCALE GENOMIC DNA]</scope>
    <source>
        <strain evidence="4 5">DSM 11550</strain>
    </source>
</reference>
<dbReference type="Pfam" id="PF00583">
    <property type="entry name" value="Acetyltransf_1"/>
    <property type="match status" value="1"/>
</dbReference>
<dbReference type="PANTHER" id="PTHR43420:SF44">
    <property type="entry name" value="ACETYLTRANSFERASE YPEA"/>
    <property type="match status" value="1"/>
</dbReference>
<feature type="domain" description="N-acetyltransferase" evidence="3">
    <location>
        <begin position="1"/>
        <end position="162"/>
    </location>
</feature>
<name>A0A2T4JJ21_9RHOB</name>
<keyword evidence="2" id="KW-0012">Acyltransferase</keyword>
<dbReference type="OrthoDB" id="273614at2"/>
<dbReference type="Gene3D" id="3.40.630.30">
    <property type="match status" value="1"/>
</dbReference>
<dbReference type="PANTHER" id="PTHR43420">
    <property type="entry name" value="ACETYLTRANSFERASE"/>
    <property type="match status" value="1"/>
</dbReference>
<evidence type="ECO:0000313" key="5">
    <source>
        <dbReference type="Proteomes" id="UP000241899"/>
    </source>
</evidence>
<accession>A0A2T4JJ21</accession>
<dbReference type="InterPro" id="IPR050680">
    <property type="entry name" value="YpeA/RimI_acetyltransf"/>
</dbReference>
<dbReference type="EMBL" id="PZKF01000013">
    <property type="protein sequence ID" value="PTE17885.1"/>
    <property type="molecule type" value="Genomic_DNA"/>
</dbReference>
<evidence type="ECO:0000256" key="1">
    <source>
        <dbReference type="ARBA" id="ARBA00022679"/>
    </source>
</evidence>
<dbReference type="GO" id="GO:0016747">
    <property type="term" value="F:acyltransferase activity, transferring groups other than amino-acyl groups"/>
    <property type="evidence" value="ECO:0007669"/>
    <property type="project" value="InterPro"/>
</dbReference>
<dbReference type="CDD" id="cd04301">
    <property type="entry name" value="NAT_SF"/>
    <property type="match status" value="1"/>
</dbReference>
<keyword evidence="1 4" id="KW-0808">Transferase</keyword>
<dbReference type="PROSITE" id="PS51186">
    <property type="entry name" value="GNAT"/>
    <property type="match status" value="1"/>
</dbReference>
<dbReference type="SUPFAM" id="SSF55729">
    <property type="entry name" value="Acyl-CoA N-acyltransferases (Nat)"/>
    <property type="match status" value="1"/>
</dbReference>
<organism evidence="4 5">
    <name type="scientific">Phaeovulum veldkampii DSM 11550</name>
    <dbReference type="NCBI Taxonomy" id="1185920"/>
    <lineage>
        <taxon>Bacteria</taxon>
        <taxon>Pseudomonadati</taxon>
        <taxon>Pseudomonadota</taxon>
        <taxon>Alphaproteobacteria</taxon>
        <taxon>Rhodobacterales</taxon>
        <taxon>Paracoccaceae</taxon>
        <taxon>Phaeovulum</taxon>
    </lineage>
</organism>
<evidence type="ECO:0000313" key="4">
    <source>
        <dbReference type="EMBL" id="PTE17885.1"/>
    </source>
</evidence>
<protein>
    <submittedName>
        <fullName evidence="4">N-acetyltransferase</fullName>
    </submittedName>
</protein>
<dbReference type="InterPro" id="IPR000182">
    <property type="entry name" value="GNAT_dom"/>
</dbReference>
<dbReference type="Proteomes" id="UP000241899">
    <property type="component" value="Unassembled WGS sequence"/>
</dbReference>
<evidence type="ECO:0000256" key="2">
    <source>
        <dbReference type="ARBA" id="ARBA00023315"/>
    </source>
</evidence>
<sequence>MGPAPRALAFIERVIAADHVLVAVGPQGTLLGVAGFRTWEGAFVGGGLGDLVAVYGPFGGLWRSACLSVLARETVAHGFIVDGIAVRPDHRGAGIGAALIEALCTEARARGHAEMRLDVVEENIRARALYERLGFAVRRRISSRLTRLLFDFHGTFVMVRRL</sequence>
<proteinExistence type="predicted"/>
<dbReference type="AlphaFoldDB" id="A0A2T4JJ21"/>
<comment type="caution">
    <text evidence="4">The sequence shown here is derived from an EMBL/GenBank/DDBJ whole genome shotgun (WGS) entry which is preliminary data.</text>
</comment>
<evidence type="ECO:0000259" key="3">
    <source>
        <dbReference type="PROSITE" id="PS51186"/>
    </source>
</evidence>
<gene>
    <name evidence="4" type="ORF">C5F46_07165</name>
</gene>